<keyword evidence="2" id="KW-1185">Reference proteome</keyword>
<evidence type="ECO:0000313" key="2">
    <source>
        <dbReference type="Proteomes" id="UP000604825"/>
    </source>
</evidence>
<evidence type="ECO:0000313" key="1">
    <source>
        <dbReference type="EMBL" id="CAD6257790.1"/>
    </source>
</evidence>
<organism evidence="1 2">
    <name type="scientific">Miscanthus lutarioriparius</name>
    <dbReference type="NCBI Taxonomy" id="422564"/>
    <lineage>
        <taxon>Eukaryota</taxon>
        <taxon>Viridiplantae</taxon>
        <taxon>Streptophyta</taxon>
        <taxon>Embryophyta</taxon>
        <taxon>Tracheophyta</taxon>
        <taxon>Spermatophyta</taxon>
        <taxon>Magnoliopsida</taxon>
        <taxon>Liliopsida</taxon>
        <taxon>Poales</taxon>
        <taxon>Poaceae</taxon>
        <taxon>PACMAD clade</taxon>
        <taxon>Panicoideae</taxon>
        <taxon>Andropogonodae</taxon>
        <taxon>Andropogoneae</taxon>
        <taxon>Saccharinae</taxon>
        <taxon>Miscanthus</taxon>
    </lineage>
</organism>
<dbReference type="Proteomes" id="UP000604825">
    <property type="component" value="Unassembled WGS sequence"/>
</dbReference>
<accession>A0A811QP55</accession>
<name>A0A811QP55_9POAL</name>
<proteinExistence type="predicted"/>
<sequence>MEVTKGEGGAGVPEERRENGGGFDWSGFFKGFPTQHLGTGVAVVAGSGTAAEGHASVRMCVEKVNGAGSGCPNPVGVVMNRSLHGSVNECDARCSCYPCLLLLQSAPSSFVLPPEPPAAMSLHSSSACFVLTSNPYILLQIVLYVYLFYTKLPGLDELSTRTELDWELENWGIGIYSQMFGSHQKVPLFVQTQE</sequence>
<dbReference type="AlphaFoldDB" id="A0A811QP55"/>
<protein>
    <submittedName>
        <fullName evidence="1">Uncharacterized protein</fullName>
    </submittedName>
</protein>
<comment type="caution">
    <text evidence="1">The sequence shown here is derived from an EMBL/GenBank/DDBJ whole genome shotgun (WGS) entry which is preliminary data.</text>
</comment>
<reference evidence="1" key="1">
    <citation type="submission" date="2020-10" db="EMBL/GenBank/DDBJ databases">
        <authorList>
            <person name="Han B."/>
            <person name="Lu T."/>
            <person name="Zhao Q."/>
            <person name="Huang X."/>
            <person name="Zhao Y."/>
        </authorList>
    </citation>
    <scope>NUCLEOTIDE SEQUENCE</scope>
</reference>
<dbReference type="EMBL" id="CAJGYO010000010">
    <property type="protein sequence ID" value="CAD6257790.1"/>
    <property type="molecule type" value="Genomic_DNA"/>
</dbReference>
<gene>
    <name evidence="1" type="ORF">NCGR_LOCUS41274</name>
</gene>